<dbReference type="Proteomes" id="UP000265719">
    <property type="component" value="Chromosome"/>
</dbReference>
<keyword evidence="2" id="KW-1133">Transmembrane helix</keyword>
<evidence type="ECO:0000313" key="4">
    <source>
        <dbReference type="Proteomes" id="UP000265719"/>
    </source>
</evidence>
<feature type="transmembrane region" description="Helical" evidence="2">
    <location>
        <begin position="6"/>
        <end position="27"/>
    </location>
</feature>
<proteinExistence type="predicted"/>
<protein>
    <submittedName>
        <fullName evidence="3">Uncharacterized protein</fullName>
    </submittedName>
</protein>
<name>A0A399G452_9ACTN</name>
<feature type="region of interest" description="Disordered" evidence="1">
    <location>
        <begin position="89"/>
        <end position="111"/>
    </location>
</feature>
<gene>
    <name evidence="3" type="ORF">NI17_006640</name>
</gene>
<dbReference type="KEGG" id="thao:NI17_006640"/>
<evidence type="ECO:0000256" key="1">
    <source>
        <dbReference type="SAM" id="MobiDB-lite"/>
    </source>
</evidence>
<keyword evidence="2" id="KW-0812">Transmembrane</keyword>
<accession>A0A399G452</accession>
<keyword evidence="4" id="KW-1185">Reference proteome</keyword>
<evidence type="ECO:0000256" key="2">
    <source>
        <dbReference type="SAM" id="Phobius"/>
    </source>
</evidence>
<reference evidence="3" key="1">
    <citation type="submission" date="2020-10" db="EMBL/GenBank/DDBJ databases">
        <title>De novo genome project of the cellulose decomposer Thermobifida halotolerans type strain.</title>
        <authorList>
            <person name="Nagy I."/>
            <person name="Horvath B."/>
            <person name="Kukolya J."/>
            <person name="Nagy I."/>
            <person name="Orsini M."/>
        </authorList>
    </citation>
    <scope>NUCLEOTIDE SEQUENCE</scope>
    <source>
        <strain evidence="3">DSM 44931</strain>
    </source>
</reference>
<feature type="compositionally biased region" description="Basic and acidic residues" evidence="1">
    <location>
        <begin position="89"/>
        <end position="105"/>
    </location>
</feature>
<dbReference type="EMBL" id="CP063196">
    <property type="protein sequence ID" value="UOE20853.1"/>
    <property type="molecule type" value="Genomic_DNA"/>
</dbReference>
<organism evidence="3 4">
    <name type="scientific">Thermobifida halotolerans</name>
    <dbReference type="NCBI Taxonomy" id="483545"/>
    <lineage>
        <taxon>Bacteria</taxon>
        <taxon>Bacillati</taxon>
        <taxon>Actinomycetota</taxon>
        <taxon>Actinomycetes</taxon>
        <taxon>Streptosporangiales</taxon>
        <taxon>Nocardiopsidaceae</taxon>
        <taxon>Thermobifida</taxon>
    </lineage>
</organism>
<evidence type="ECO:0000313" key="3">
    <source>
        <dbReference type="EMBL" id="UOE20853.1"/>
    </source>
</evidence>
<dbReference type="RefSeq" id="WP_068692878.1">
    <property type="nucleotide sequence ID" value="NZ_CP063196.1"/>
</dbReference>
<dbReference type="AlphaFoldDB" id="A0A399G452"/>
<sequence length="111" mass="12848">MELFGVTVTYVQAGVLASMAVMSYAIARVRAKKARDDYYIKMTQEKDRAMKDRPRTQKLIRETLQYENIDPETGVSLKRHEINKRMASLREQHGSKLKSIREKLDSSTQDP</sequence>
<keyword evidence="2" id="KW-0472">Membrane</keyword>